<evidence type="ECO:0000256" key="8">
    <source>
        <dbReference type="ARBA" id="ARBA00023152"/>
    </source>
</evidence>
<feature type="binding site" evidence="10">
    <location>
        <begin position="374"/>
        <end position="376"/>
    </location>
    <ligand>
        <name>substrate</name>
    </ligand>
</feature>
<reference evidence="12" key="1">
    <citation type="submission" date="2016-05" db="EMBL/GenBank/DDBJ databases">
        <authorList>
            <person name="Lavstsen T."/>
            <person name="Jespersen J.S."/>
        </authorList>
    </citation>
    <scope>NUCLEOTIDE SEQUENCE [LARGE SCALE GENOMIC DNA]</scope>
</reference>
<dbReference type="EMBL" id="FLRE01000066">
    <property type="protein sequence ID" value="SBT33825.1"/>
    <property type="molecule type" value="Genomic_DNA"/>
</dbReference>
<evidence type="ECO:0000256" key="3">
    <source>
        <dbReference type="ARBA" id="ARBA00022490"/>
    </source>
</evidence>
<evidence type="ECO:0000313" key="14">
    <source>
        <dbReference type="Proteomes" id="UP000078550"/>
    </source>
</evidence>
<dbReference type="PANTHER" id="PTHR43650:SF1">
    <property type="entry name" value="PYROPHOSPHATE--FRUCTOSE 6-PHOSPHATE 1-PHOSPHOTRANSFERASE SUBUNIT BETA 2"/>
    <property type="match status" value="1"/>
</dbReference>
<dbReference type="SUPFAM" id="SSF53784">
    <property type="entry name" value="Phosphofructokinase"/>
    <property type="match status" value="2"/>
</dbReference>
<reference evidence="14 15" key="2">
    <citation type="submission" date="2016-05" db="EMBL/GenBank/DDBJ databases">
        <authorList>
            <person name="Naeem Raeece"/>
        </authorList>
    </citation>
    <scope>NUCLEOTIDE SEQUENCE [LARGE SCALE GENOMIC DNA]</scope>
</reference>
<feature type="binding site" evidence="10">
    <location>
        <begin position="421"/>
        <end position="423"/>
    </location>
    <ligand>
        <name>substrate</name>
    </ligand>
</feature>
<feature type="binding site" evidence="10">
    <location>
        <position position="482"/>
    </location>
    <ligand>
        <name>substrate</name>
    </ligand>
</feature>
<comment type="pathway">
    <text evidence="10">Carbohydrate degradation; glycolysis; D-glyceraldehyde 3-phosphate and glycerone phosphate from D-glucose: step 3/4.</text>
</comment>
<feature type="domain" description="Phosphofructokinase" evidence="11">
    <location>
        <begin position="886"/>
        <end position="1115"/>
    </location>
</feature>
<dbReference type="Gene3D" id="3.40.50.460">
    <property type="entry name" value="Phosphofructokinase domain"/>
    <property type="match status" value="2"/>
</dbReference>
<keyword evidence="10" id="KW-0547">Nucleotide-binding</keyword>
<comment type="function">
    <text evidence="2">Catalyzes the phosphorylation of D-fructose 6-phosphate, the first committing step of glycolysis. Uses inorganic phosphate (PPi) as phosphoryl donor instead of ATP like common ATP-dependent phosphofructokinases (ATP-PFKs), which renders the reaction reversible, and can thus function both in glycolysis and gluconeogenesis. Consistently, PPi-PFK can replace the enzymes of both the forward (ATP-PFK) and reverse (fructose-bisphosphatase (FBPase)) reactions.</text>
</comment>
<name>A0A1A8YQC5_PLAOA</name>
<comment type="subunit">
    <text evidence="10">Tetramer of two alpha (regulatory) and two beta (catalytic) chains.</text>
</comment>
<dbReference type="NCBIfam" id="TIGR02477">
    <property type="entry name" value="PFKA_PPi"/>
    <property type="match status" value="1"/>
</dbReference>
<evidence type="ECO:0000256" key="6">
    <source>
        <dbReference type="ARBA" id="ARBA00022777"/>
    </source>
</evidence>
<evidence type="ECO:0000256" key="4">
    <source>
        <dbReference type="ARBA" id="ARBA00022679"/>
    </source>
</evidence>
<comment type="subcellular location">
    <subcellularLocation>
        <location evidence="10">Cytoplasm</location>
    </subcellularLocation>
</comment>
<feature type="binding site" evidence="10">
    <location>
        <position position="346"/>
    </location>
    <ligand>
        <name>Mg(2+)</name>
        <dbReference type="ChEBI" id="CHEBI:18420"/>
        <note>catalytic</note>
    </ligand>
</feature>
<evidence type="ECO:0000259" key="11">
    <source>
        <dbReference type="Pfam" id="PF00365"/>
    </source>
</evidence>
<accession>A0A1A8YQC5</accession>
<dbReference type="NCBIfam" id="NF005482">
    <property type="entry name" value="PRK07085.1"/>
    <property type="match status" value="1"/>
</dbReference>
<dbReference type="UniPathway" id="UPA00109">
    <property type="reaction ID" value="UER00182"/>
</dbReference>
<keyword evidence="10" id="KW-0067">ATP-binding</keyword>
<dbReference type="GO" id="GO:0006002">
    <property type="term" value="P:fructose 6-phosphate metabolic process"/>
    <property type="evidence" value="ECO:0007669"/>
    <property type="project" value="InterPro"/>
</dbReference>
<evidence type="ECO:0000313" key="15">
    <source>
        <dbReference type="Proteomes" id="UP000078555"/>
    </source>
</evidence>
<protein>
    <recommendedName>
        <fullName evidence="10">Probable ATP-dependent 6-phosphofructokinase</fullName>
        <shortName evidence="10">ATP-PFK</shortName>
        <shortName evidence="10">Phosphofructokinase</shortName>
        <ecNumber evidence="10">2.7.1.11</ecNumber>
    </recommendedName>
    <alternativeName>
        <fullName evidence="10">Phosphohexokinase</fullName>
    </alternativeName>
</protein>
<dbReference type="HAMAP" id="MF_01980">
    <property type="entry name" value="Phosphofructokinase_II_Long"/>
    <property type="match status" value="1"/>
</dbReference>
<evidence type="ECO:0000256" key="1">
    <source>
        <dbReference type="ARBA" id="ARBA00001946"/>
    </source>
</evidence>
<keyword evidence="7 10" id="KW-0460">Magnesium</keyword>
<keyword evidence="3 10" id="KW-0963">Cytoplasm</keyword>
<keyword evidence="15" id="KW-1185">Reference proteome</keyword>
<feature type="active site" description="Proton acceptor" evidence="10">
    <location>
        <position position="376"/>
    </location>
</feature>
<dbReference type="GO" id="GO:0046872">
    <property type="term" value="F:metal ion binding"/>
    <property type="evidence" value="ECO:0007669"/>
    <property type="project" value="UniProtKB-KW"/>
</dbReference>
<dbReference type="InterPro" id="IPR035966">
    <property type="entry name" value="PKF_sf"/>
</dbReference>
<keyword evidence="6 10" id="KW-0418">Kinase</keyword>
<feature type="binding site" evidence="10">
    <location>
        <begin position="578"/>
        <end position="581"/>
    </location>
    <ligand>
        <name>substrate</name>
    </ligand>
</feature>
<organism evidence="12 14">
    <name type="scientific">Plasmodium ovale wallikeri</name>
    <dbReference type="NCBI Taxonomy" id="864142"/>
    <lineage>
        <taxon>Eukaryota</taxon>
        <taxon>Sar</taxon>
        <taxon>Alveolata</taxon>
        <taxon>Apicomplexa</taxon>
        <taxon>Aconoidasida</taxon>
        <taxon>Haemosporida</taxon>
        <taxon>Plasmodiidae</taxon>
        <taxon>Plasmodium</taxon>
        <taxon>Plasmodium (Plasmodium)</taxon>
    </lineage>
</organism>
<dbReference type="InterPro" id="IPR011183">
    <property type="entry name" value="PfpB_PPi_PFK"/>
</dbReference>
<dbReference type="InterPro" id="IPR000023">
    <property type="entry name" value="Phosphofructokinase_dom"/>
</dbReference>
<feature type="site" description="Important for substrate specificity; cannot use PPi as phosphoryl donor" evidence="10">
    <location>
        <position position="347"/>
    </location>
</feature>
<comment type="function">
    <text evidence="10">Catalyzes the phosphorylation of D-fructose 6-phosphate to fructose 1,6-bisphosphate by ATP, the first committing step of glycolysis.</text>
</comment>
<dbReference type="PANTHER" id="PTHR43650">
    <property type="entry name" value="PYROPHOSPHATE--FRUCTOSE 6-PHOSPHATE 1-PHOSPHOTRANSFERASE"/>
    <property type="match status" value="1"/>
</dbReference>
<feature type="binding site" evidence="10">
    <location>
        <begin position="345"/>
        <end position="348"/>
    </location>
    <ligand>
        <name>ATP</name>
        <dbReference type="ChEBI" id="CHEBI:30616"/>
    </ligand>
</feature>
<dbReference type="Proteomes" id="UP000078555">
    <property type="component" value="Unassembled WGS sequence"/>
</dbReference>
<evidence type="ECO:0000256" key="9">
    <source>
        <dbReference type="ARBA" id="ARBA00048072"/>
    </source>
</evidence>
<dbReference type="EC" id="2.7.1.11" evidence="10"/>
<feature type="binding site" evidence="10">
    <location>
        <position position="252"/>
    </location>
    <ligand>
        <name>ATP</name>
        <dbReference type="ChEBI" id="CHEBI:30616"/>
    </ligand>
</feature>
<comment type="similarity">
    <text evidence="10">Belongs to the phosphofructokinase type A (PFKA) family. PPi-dependent PFK group II subfamily. Clade 'Long' sub-subfamily.</text>
</comment>
<dbReference type="PRINTS" id="PR00476">
    <property type="entry name" value="PHFRCTKINASE"/>
</dbReference>
<dbReference type="InterPro" id="IPR022953">
    <property type="entry name" value="ATP_PFK"/>
</dbReference>
<dbReference type="GO" id="GO:0009749">
    <property type="term" value="P:response to glucose"/>
    <property type="evidence" value="ECO:0007669"/>
    <property type="project" value="TreeGrafter"/>
</dbReference>
<evidence type="ECO:0000313" key="13">
    <source>
        <dbReference type="EMBL" id="SBT56454.1"/>
    </source>
</evidence>
<evidence type="ECO:0000256" key="10">
    <source>
        <dbReference type="HAMAP-Rule" id="MF_03185"/>
    </source>
</evidence>
<keyword evidence="5 10" id="KW-0479">Metal-binding</keyword>
<dbReference type="Pfam" id="PF00365">
    <property type="entry name" value="PFK"/>
    <property type="match status" value="2"/>
</dbReference>
<dbReference type="EMBL" id="FLRD01001096">
    <property type="protein sequence ID" value="SBT56454.1"/>
    <property type="molecule type" value="Genomic_DNA"/>
</dbReference>
<dbReference type="Gene3D" id="1.10.10.480">
    <property type="entry name" value="Phosphofructokinase, domain 3"/>
    <property type="match status" value="2"/>
</dbReference>
<comment type="caution">
    <text evidence="10">Lacks conserved residue(s) required for the propagation of feature annotation.</text>
</comment>
<feature type="domain" description="Phosphofructokinase" evidence="11">
    <location>
        <begin position="244"/>
        <end position="602"/>
    </location>
</feature>
<comment type="catalytic activity">
    <reaction evidence="10">
        <text>beta-D-fructose 6-phosphate + ATP = beta-D-fructose 1,6-bisphosphate + ADP + H(+)</text>
        <dbReference type="Rhea" id="RHEA:16109"/>
        <dbReference type="ChEBI" id="CHEBI:15378"/>
        <dbReference type="ChEBI" id="CHEBI:30616"/>
        <dbReference type="ChEBI" id="CHEBI:32966"/>
        <dbReference type="ChEBI" id="CHEBI:57634"/>
        <dbReference type="ChEBI" id="CHEBI:456216"/>
        <dbReference type="EC" id="2.7.1.11"/>
    </reaction>
</comment>
<evidence type="ECO:0000256" key="2">
    <source>
        <dbReference type="ARBA" id="ARBA00003138"/>
    </source>
</evidence>
<dbReference type="GO" id="GO:0005829">
    <property type="term" value="C:cytosol"/>
    <property type="evidence" value="ECO:0007669"/>
    <property type="project" value="TreeGrafter"/>
</dbReference>
<feature type="binding site" evidence="10">
    <location>
        <begin position="316"/>
        <end position="317"/>
    </location>
    <ligand>
        <name>ATP</name>
        <dbReference type="ChEBI" id="CHEBI:30616"/>
    </ligand>
</feature>
<keyword evidence="4 10" id="KW-0808">Transferase</keyword>
<dbReference type="Proteomes" id="UP000078550">
    <property type="component" value="Unassembled WGS sequence"/>
</dbReference>
<sequence>MLVLARNVGIYLQVFFTLCGISKVCRILRELEKKYSHIPTYQKKKKRVERKQEIPVYVEPRTERTMKSNSDEKGQVKKTSADALTKTMSVLLRDNECEFNLEESEEQRNDENVQREKRDSEMINCLMQKLTSKKFLEEKETKSTFYLVDNENMKIKKLKEHGHSASLNDDLSPLQYERIKYSPSLPKALSCEYQTLEENHGNDFINVKDYEEIKKFLKNLHNLPMLNVKEINNGELFKGGNILKIGIILSGGPAPGGHNVIAGIYDYAKRYNEQSQVIGFLGGIDGLYSKNYVTITDSMMDRFRNLGGFNMLWSGRGKVRNKDDLIAIENIVSKLKLNGLVIIGGDGSNSNAALMAEYFSERNIPISIIGVPKTIDGDLKSEAIEISFGFDTATKTYSEVIGNLCTDVKTGHNVYHVVRVMGRSASHVVLECALQTRPNIVLIGEEVENEKLSLKDIVKHIVGIILKRRSLNKNYGVILIPEGLIEFVPEMKILIGELNVLLKEGQFDATKLKHSKEVWEFLPTIIRDQLLMDRESTGYIQVGKIATERLIIVLVEAELAKLKDENMNIQFMAHYLGYEGRCAIPSNFDCNYCYALGYNAALLIDHKKTGYMSIIQNLEDSYDNWIPAGIPFLRIMHVNKDNTGKEFPAVKRYLVDLNSPLFNVLKEVRNLWSLYDLYRSPGPIQFNGHLSNSRCYTVKIPKKDVLLCQNSEDLQLIINLTNKSNNDTIGGSLASDGNGELSHDNSSRIHGTVDVTNKNASSGEMNMVLTEKGKEEARKITEYMIEGSYSSPNDNKDICEQHNAGYKSLGCMSELQTSRLYNKLELPELCSDLKAKVRAGKQYISNDPYTQKQILSNYPHMSYENKFQIQEIFHDKYATPISFEIRIGIVFLSRQAPGAMNVLAGLYRRLKLLKGVCIAFYGLYGLLNNKYLIIDDDNIAKHLNQGGLELTGNSPEHSLFDKENRNKVCETVTNLQLNGLVMPGSNVTITEAALLSEYFLEKKIPTSVVSIPLTGSNNLIHELIETCVGFDSSTKVYASLIGNVLTDAVSMPKYWHFIRLMGRSPSHEVLECALQTHPNMVIISEEYGAADKTLWRVVQDIADVVCARAEVGKNYGTILIPDALLMHLPHMKILLSEISDILNEASEKGQLAEARNDLVNLSKEKSDESSVWIPKLTPWSLALIKTFPQFIIKELLQVDLRSMRFEKLETEQLLLQMVKEELHQRKQKGKYSGSFMGLTHFFGYQGRSSLPSEFDCKLAYAYGHAASIVIESGLTGYIVSIRGLCGNVKDWKLFAIPFISLMKILPRGQGSKYLKSASKGDLPVIPSAPVDLNGKAYRSLKIALQKWQMEDRFCNPGPIQFEGNASNYYNRILFEEQSEYFEMLRYVECYANILKDTCRFGVSADYLKNVFVQLCGMLVVAYKPNDILSNMPYIGSIEDYYDWENQRKRMNK</sequence>
<proteinExistence type="inferred from homology"/>
<comment type="cofactor">
    <cofactor evidence="1 10">
        <name>Mg(2+)</name>
        <dbReference type="ChEBI" id="CHEBI:18420"/>
    </cofactor>
</comment>
<evidence type="ECO:0000313" key="12">
    <source>
        <dbReference type="EMBL" id="SBT33825.1"/>
    </source>
</evidence>
<keyword evidence="8 10" id="KW-0324">Glycolysis</keyword>
<comment type="catalytic activity">
    <reaction evidence="9">
        <text>beta-D-fructose 6-phosphate + diphosphate = beta-D-fructose 1,6-bisphosphate + phosphate + H(+)</text>
        <dbReference type="Rhea" id="RHEA:13613"/>
        <dbReference type="ChEBI" id="CHEBI:15378"/>
        <dbReference type="ChEBI" id="CHEBI:32966"/>
        <dbReference type="ChEBI" id="CHEBI:33019"/>
        <dbReference type="ChEBI" id="CHEBI:43474"/>
        <dbReference type="ChEBI" id="CHEBI:57634"/>
        <dbReference type="EC" id="2.7.1.90"/>
    </reaction>
</comment>
<dbReference type="GO" id="GO:0003872">
    <property type="term" value="F:6-phosphofructokinase activity"/>
    <property type="evidence" value="ECO:0007669"/>
    <property type="project" value="UniProtKB-UniRule"/>
</dbReference>
<dbReference type="GO" id="GO:0005524">
    <property type="term" value="F:ATP binding"/>
    <property type="evidence" value="ECO:0007669"/>
    <property type="project" value="UniProtKB-KW"/>
</dbReference>
<gene>
    <name evidence="13" type="ORF">POVWA1_076240</name>
    <name evidence="12" type="ORF">POVWA2_016850</name>
</gene>
<dbReference type="Gene3D" id="3.40.50.450">
    <property type="match status" value="2"/>
</dbReference>
<dbReference type="GO" id="GO:0047334">
    <property type="term" value="F:diphosphate-fructose-6-phosphate 1-phosphotransferase activity"/>
    <property type="evidence" value="ECO:0007669"/>
    <property type="project" value="UniProtKB-EC"/>
</dbReference>
<evidence type="ECO:0000256" key="5">
    <source>
        <dbReference type="ARBA" id="ARBA00022723"/>
    </source>
</evidence>
<evidence type="ECO:0000256" key="7">
    <source>
        <dbReference type="ARBA" id="ARBA00022842"/>
    </source>
</evidence>